<dbReference type="PRINTS" id="PR00169">
    <property type="entry name" value="KCHANNEL"/>
</dbReference>
<keyword evidence="14" id="KW-0406">Ion transport</keyword>
<evidence type="ECO:0000313" key="23">
    <source>
        <dbReference type="Proteomes" id="UP001652628"/>
    </source>
</evidence>
<dbReference type="GO" id="GO:0045211">
    <property type="term" value="C:postsynaptic membrane"/>
    <property type="evidence" value="ECO:0007669"/>
    <property type="project" value="TreeGrafter"/>
</dbReference>
<dbReference type="PRINTS" id="PR01449">
    <property type="entry name" value="BKCHANNELA"/>
</dbReference>
<dbReference type="Pfam" id="PF03493">
    <property type="entry name" value="BK_channel_a"/>
    <property type="match status" value="1"/>
</dbReference>
<evidence type="ECO:0000256" key="8">
    <source>
        <dbReference type="ARBA" id="ARBA00022826"/>
    </source>
</evidence>
<dbReference type="FunFam" id="1.10.287.70:FF:000015">
    <property type="entry name" value="Calcium-activated potassium channel subunit alpha-1 isoform X7"/>
    <property type="match status" value="1"/>
</dbReference>
<dbReference type="PANTHER" id="PTHR10027:SF33">
    <property type="entry name" value="CALCIUM-ACTIVATED POTASSIUM CHANNEL SUBUNIT ALPHA-1-RELATED"/>
    <property type="match status" value="1"/>
</dbReference>
<feature type="transmembrane region" description="Helical" evidence="21">
    <location>
        <begin position="233"/>
        <end position="254"/>
    </location>
</feature>
<evidence type="ECO:0000256" key="12">
    <source>
        <dbReference type="ARBA" id="ARBA00022958"/>
    </source>
</evidence>
<evidence type="ECO:0000256" key="6">
    <source>
        <dbReference type="ARBA" id="ARBA00022692"/>
    </source>
</evidence>
<dbReference type="RefSeq" id="XP_065722664.1">
    <property type="nucleotide sequence ID" value="XM_065866592.2"/>
</dbReference>
<gene>
    <name evidence="24" type="primary">slo</name>
</gene>
<evidence type="ECO:0000256" key="13">
    <source>
        <dbReference type="ARBA" id="ARBA00022989"/>
    </source>
</evidence>
<feature type="compositionally biased region" description="Polar residues" evidence="20">
    <location>
        <begin position="772"/>
        <end position="786"/>
    </location>
</feature>
<feature type="transmembrane region" description="Helical" evidence="21">
    <location>
        <begin position="269"/>
        <end position="288"/>
    </location>
</feature>
<evidence type="ECO:0000256" key="18">
    <source>
        <dbReference type="ARBA" id="ARBA00031999"/>
    </source>
</evidence>
<dbReference type="GeneID" id="108011506"/>
<feature type="domain" description="RCK N-terminal" evidence="22">
    <location>
        <begin position="339"/>
        <end position="481"/>
    </location>
</feature>
<keyword evidence="12" id="KW-0630">Potassium</keyword>
<keyword evidence="3" id="KW-1003">Cell membrane</keyword>
<evidence type="ECO:0000256" key="17">
    <source>
        <dbReference type="ARBA" id="ARBA00029579"/>
    </source>
</evidence>
<dbReference type="SMR" id="A0AB40DEE5"/>
<dbReference type="Pfam" id="PF22614">
    <property type="entry name" value="Slo-like_RCK"/>
    <property type="match status" value="2"/>
</dbReference>
<keyword evidence="7" id="KW-0479">Metal-binding</keyword>
<dbReference type="Proteomes" id="UP001652628">
    <property type="component" value="Chromosome 3"/>
</dbReference>
<sequence length="1210" mass="134443">MSGCDQSTVESLADDPTDSPFDADDCLKVRKYWCFLLSSIFTFLAGLLVVLLWRAFAFVCCRKEPDLGPNDPKQKEQKASRNKQEFEGTFMTEAKDWAGELISGQTTTGRILVVLVFILSIASLIIYFVDASSEEVERCQKWSNNITQQIDLAFNIFFMVYFFIRFIAASDKLWFMLEMYSFVDYFTIPPSFVSIYLDRTWIGLRFLRALRLMTVPDILQYLNVLKTSSSIRLAQLVSIFISVWLTAAGIIHLLENSGDPLDFNNAHRLSYWTCVYFLIVTMSTVGYGDVYCETVLGRTFLVFFLLVGLAVFASWIPEITELAAQRSKYGGTYSKDPRKRHIVVCGHITYESVSHFLKDFLHEDREDVDVEVVFLHRKEPDLELEGLLKRHYTTVAFFQGTMMNAVDLERVKVHEADACLVLANKYCQDPDAEDAANIMRVISIKNYSDDIRVIIQLMQYHNKAYLLNIPSWDWKQGDDVICLAELKLGFIAQSCLAPGFSTMMANLFAMRSFKTSPDMQSWTNDYLRGTGMEMYTETLSPTFIGIPFAQATELCFSKLKLLLLAIEIKGAEEGADSKISINPRGAKIQANTQGFFIAQSADEVKRAWFYCKACHEDIKDETLIKKCKCKNLATFRKGVRAVQMVGRANEHHPAPTFTPPELPKRVHVRGSVSGDITRDREDTNLLNRNVRRPNGTGNGTGGMHHMNNTAAAAAAAAAAGKQVNKVKPTVNVSRQVEGQVISPSQYNRPPENDANPYAGYQLAYEVKKLMPTSRSSGTGTQNQNGGVSLPAGIADDQSKDFDFEKTEMKYDSTGMFHWSPAKSLEDCILDRNQAAMTVLNGHVVVCLFADPDSPLIGLRNLVMPLRASNFHYHELKHVVIVGSVDYIRREWKMLQNLPKISVLNGSPLSRADLRAVNVNLCDMCCILSAKVPSNDDPTLADKEAILASLNIKAMTFDDTIGVLSQRGPEFDNLSATAGSPIVLQRRGSVYGANVPMITELVNDSNVQFLDQDDDDDPDTELYLTQPFACGTAFAVSVLDSLMSTTYFNQNALTLIRSLITGGATPELELILAEGAGLRGGYSTVESLSNRDRCRVGQISLYDGPLAQFGECGKYGDLFVAALKSYGMLCIGLYRFRDTSSSCDASSKRYVITNPPDDFSLLPTDQVFVLMQFDPGLEYKPPAVRAPAGGRGTNTQGSGVGGGGSNKDDNS</sequence>
<reference evidence="24" key="1">
    <citation type="submission" date="2025-08" db="UniProtKB">
        <authorList>
            <consortium name="RefSeq"/>
        </authorList>
    </citation>
    <scope>IDENTIFICATION</scope>
</reference>
<evidence type="ECO:0000256" key="19">
    <source>
        <dbReference type="ARBA" id="ARBA00060897"/>
    </source>
</evidence>
<feature type="transmembrane region" description="Helical" evidence="21">
    <location>
        <begin position="150"/>
        <end position="168"/>
    </location>
</feature>
<name>A0AB40DEE5_DROSZ</name>
<dbReference type="Gene3D" id="1.10.287.70">
    <property type="match status" value="1"/>
</dbReference>
<evidence type="ECO:0000256" key="3">
    <source>
        <dbReference type="ARBA" id="ARBA00022475"/>
    </source>
</evidence>
<evidence type="ECO:0000256" key="16">
    <source>
        <dbReference type="ARBA" id="ARBA00023303"/>
    </source>
</evidence>
<evidence type="ECO:0000256" key="7">
    <source>
        <dbReference type="ARBA" id="ARBA00022723"/>
    </source>
</evidence>
<feature type="domain" description="RCK N-terminal" evidence="22">
    <location>
        <begin position="840"/>
        <end position="984"/>
    </location>
</feature>
<dbReference type="InterPro" id="IPR003929">
    <property type="entry name" value="K_chnl_BK_asu"/>
</dbReference>
<keyword evidence="13 21" id="KW-1133">Transmembrane helix</keyword>
<evidence type="ECO:0000256" key="5">
    <source>
        <dbReference type="ARBA" id="ARBA00022553"/>
    </source>
</evidence>
<dbReference type="Gene3D" id="3.40.50.720">
    <property type="entry name" value="NAD(P)-binding Rossmann-like Domain"/>
    <property type="match status" value="2"/>
</dbReference>
<keyword evidence="5" id="KW-0597">Phosphoprotein</keyword>
<feature type="transmembrane region" description="Helical" evidence="21">
    <location>
        <begin position="32"/>
        <end position="56"/>
    </location>
</feature>
<protein>
    <recommendedName>
        <fullName evidence="17">BK channel</fullName>
    </recommendedName>
    <alternativeName>
        <fullName evidence="18">Maxi K channel</fullName>
    </alternativeName>
</protein>
<dbReference type="GO" id="GO:0060072">
    <property type="term" value="F:large conductance calcium-activated potassium channel activity"/>
    <property type="evidence" value="ECO:0007669"/>
    <property type="project" value="TreeGrafter"/>
</dbReference>
<keyword evidence="16 24" id="KW-0407">Ion channel</keyword>
<keyword evidence="2" id="KW-0813">Transport</keyword>
<accession>A0AB40DEE5</accession>
<dbReference type="FunFam" id="3.40.50.720:FF:000005">
    <property type="entry name" value="calcium-activated potassium channel subunit alpha-1 isoform X6"/>
    <property type="match status" value="1"/>
</dbReference>
<dbReference type="FunFam" id="1.20.120.350:FF:000035">
    <property type="entry name" value="Calcium-activated potassium channel slowpoke"/>
    <property type="match status" value="1"/>
</dbReference>
<dbReference type="Pfam" id="PF21014">
    <property type="entry name" value="Slowpoke_C"/>
    <property type="match status" value="1"/>
</dbReference>
<evidence type="ECO:0000256" key="10">
    <source>
        <dbReference type="ARBA" id="ARBA00022842"/>
    </source>
</evidence>
<dbReference type="InterPro" id="IPR005821">
    <property type="entry name" value="Ion_trans_dom"/>
</dbReference>
<feature type="transmembrane region" description="Helical" evidence="21">
    <location>
        <begin position="111"/>
        <end position="129"/>
    </location>
</feature>
<feature type="region of interest" description="Disordered" evidence="20">
    <location>
        <begin position="772"/>
        <end position="791"/>
    </location>
</feature>
<evidence type="ECO:0000259" key="22">
    <source>
        <dbReference type="PROSITE" id="PS51201"/>
    </source>
</evidence>
<keyword evidence="11" id="KW-0851">Voltage-gated channel</keyword>
<dbReference type="AlphaFoldDB" id="A0AB40DEE5"/>
<keyword evidence="23" id="KW-1185">Reference proteome</keyword>
<dbReference type="GO" id="GO:0009410">
    <property type="term" value="P:response to xenobiotic stimulus"/>
    <property type="evidence" value="ECO:0007669"/>
    <property type="project" value="UniProtKB-ARBA"/>
</dbReference>
<evidence type="ECO:0000256" key="20">
    <source>
        <dbReference type="SAM" id="MobiDB-lite"/>
    </source>
</evidence>
<evidence type="ECO:0000256" key="4">
    <source>
        <dbReference type="ARBA" id="ARBA00022538"/>
    </source>
</evidence>
<evidence type="ECO:0000256" key="14">
    <source>
        <dbReference type="ARBA" id="ARBA00023065"/>
    </source>
</evidence>
<dbReference type="PROSITE" id="PS51201">
    <property type="entry name" value="RCK_N"/>
    <property type="match status" value="2"/>
</dbReference>
<evidence type="ECO:0000256" key="1">
    <source>
        <dbReference type="ARBA" id="ARBA00004651"/>
    </source>
</evidence>
<feature type="region of interest" description="Disordered" evidence="20">
    <location>
        <begin position="1180"/>
        <end position="1210"/>
    </location>
</feature>
<dbReference type="InterPro" id="IPR003148">
    <property type="entry name" value="RCK_N"/>
</dbReference>
<dbReference type="GO" id="GO:0050804">
    <property type="term" value="P:modulation of chemical synaptic transmission"/>
    <property type="evidence" value="ECO:0007669"/>
    <property type="project" value="UniProtKB-ARBA"/>
</dbReference>
<keyword evidence="6 21" id="KW-0812">Transmembrane</keyword>
<keyword evidence="8" id="KW-0631">Potassium channel</keyword>
<evidence type="ECO:0000256" key="11">
    <source>
        <dbReference type="ARBA" id="ARBA00022882"/>
    </source>
</evidence>
<dbReference type="CTD" id="42940"/>
<comment type="subcellular location">
    <subcellularLocation>
        <location evidence="1">Cell membrane</location>
        <topology evidence="1">Multi-pass membrane protein</topology>
    </subcellularLocation>
</comment>
<proteinExistence type="inferred from homology"/>
<evidence type="ECO:0000256" key="15">
    <source>
        <dbReference type="ARBA" id="ARBA00023136"/>
    </source>
</evidence>
<comment type="similarity">
    <text evidence="19">Belongs to the potassium channel family. Calcium-activated (TC 1.A.1.3) subfamily. Slo sub-subfamily.</text>
</comment>
<evidence type="ECO:0000256" key="2">
    <source>
        <dbReference type="ARBA" id="ARBA00022448"/>
    </source>
</evidence>
<dbReference type="PANTHER" id="PTHR10027">
    <property type="entry name" value="CALCIUM-ACTIVATED POTASSIUM CHANNEL ALPHA CHAIN"/>
    <property type="match status" value="1"/>
</dbReference>
<feature type="transmembrane region" description="Helical" evidence="21">
    <location>
        <begin position="295"/>
        <end position="316"/>
    </location>
</feature>
<dbReference type="InterPro" id="IPR048735">
    <property type="entry name" value="Slowpoke-like_C"/>
</dbReference>
<dbReference type="SUPFAM" id="SSF81324">
    <property type="entry name" value="Voltage-gated potassium channels"/>
    <property type="match status" value="1"/>
</dbReference>
<evidence type="ECO:0000256" key="9">
    <source>
        <dbReference type="ARBA" id="ARBA00022837"/>
    </source>
</evidence>
<dbReference type="GO" id="GO:0046872">
    <property type="term" value="F:metal ion binding"/>
    <property type="evidence" value="ECO:0007669"/>
    <property type="project" value="UniProtKB-KW"/>
</dbReference>
<keyword evidence="9" id="KW-0106">Calcium</keyword>
<keyword evidence="15 21" id="KW-0472">Membrane</keyword>
<dbReference type="SUPFAM" id="SSF51735">
    <property type="entry name" value="NAD(P)-binding Rossmann-fold domains"/>
    <property type="match status" value="1"/>
</dbReference>
<feature type="transmembrane region" description="Helical" evidence="21">
    <location>
        <begin position="174"/>
        <end position="197"/>
    </location>
</feature>
<evidence type="ECO:0000313" key="24">
    <source>
        <dbReference type="RefSeq" id="XP_065722664.1"/>
    </source>
</evidence>
<dbReference type="GO" id="GO:0034702">
    <property type="term" value="C:monoatomic ion channel complex"/>
    <property type="evidence" value="ECO:0007669"/>
    <property type="project" value="UniProtKB-KW"/>
</dbReference>
<keyword evidence="10" id="KW-0460">Magnesium</keyword>
<organism evidence="23 24">
    <name type="scientific">Drosophila suzukii</name>
    <name type="common">Spotted-wing drosophila fruit fly</name>
    <dbReference type="NCBI Taxonomy" id="28584"/>
    <lineage>
        <taxon>Eukaryota</taxon>
        <taxon>Metazoa</taxon>
        <taxon>Ecdysozoa</taxon>
        <taxon>Arthropoda</taxon>
        <taxon>Hexapoda</taxon>
        <taxon>Insecta</taxon>
        <taxon>Pterygota</taxon>
        <taxon>Neoptera</taxon>
        <taxon>Endopterygota</taxon>
        <taxon>Diptera</taxon>
        <taxon>Brachycera</taxon>
        <taxon>Muscomorpha</taxon>
        <taxon>Ephydroidea</taxon>
        <taxon>Drosophilidae</taxon>
        <taxon>Drosophila</taxon>
        <taxon>Sophophora</taxon>
    </lineage>
</organism>
<keyword evidence="4" id="KW-0633">Potassium transport</keyword>
<dbReference type="Pfam" id="PF00520">
    <property type="entry name" value="Ion_trans"/>
    <property type="match status" value="1"/>
</dbReference>
<evidence type="ECO:0000256" key="21">
    <source>
        <dbReference type="SAM" id="Phobius"/>
    </source>
</evidence>
<dbReference type="InterPro" id="IPR036291">
    <property type="entry name" value="NAD(P)-bd_dom_sf"/>
</dbReference>
<dbReference type="InterPro" id="IPR047871">
    <property type="entry name" value="K_chnl_Slo-like"/>
</dbReference>